<dbReference type="Proteomes" id="UP001215598">
    <property type="component" value="Unassembled WGS sequence"/>
</dbReference>
<organism evidence="7 8">
    <name type="scientific">Mycena metata</name>
    <dbReference type="NCBI Taxonomy" id="1033252"/>
    <lineage>
        <taxon>Eukaryota</taxon>
        <taxon>Fungi</taxon>
        <taxon>Dikarya</taxon>
        <taxon>Basidiomycota</taxon>
        <taxon>Agaricomycotina</taxon>
        <taxon>Agaricomycetes</taxon>
        <taxon>Agaricomycetidae</taxon>
        <taxon>Agaricales</taxon>
        <taxon>Marasmiineae</taxon>
        <taxon>Mycenaceae</taxon>
        <taxon>Mycena</taxon>
    </lineage>
</organism>
<dbReference type="Gene3D" id="1.10.630.10">
    <property type="entry name" value="Cytochrome P450"/>
    <property type="match status" value="1"/>
</dbReference>
<dbReference type="PANTHER" id="PTHR24305">
    <property type="entry name" value="CYTOCHROME P450"/>
    <property type="match status" value="1"/>
</dbReference>
<keyword evidence="6" id="KW-0472">Membrane</keyword>
<comment type="caution">
    <text evidence="7">The sequence shown here is derived from an EMBL/GenBank/DDBJ whole genome shotgun (WGS) entry which is preliminary data.</text>
</comment>
<dbReference type="SUPFAM" id="SSF48264">
    <property type="entry name" value="Cytochrome P450"/>
    <property type="match status" value="1"/>
</dbReference>
<keyword evidence="4" id="KW-0479">Metal-binding</keyword>
<dbReference type="PANTHER" id="PTHR24305:SF232">
    <property type="entry name" value="P450, PUTATIVE (EUROFUNG)-RELATED"/>
    <property type="match status" value="1"/>
</dbReference>
<keyword evidence="6" id="KW-0812">Transmembrane</keyword>
<dbReference type="InterPro" id="IPR050121">
    <property type="entry name" value="Cytochrome_P450_monoxygenase"/>
</dbReference>
<comment type="similarity">
    <text evidence="3">Belongs to the cytochrome P450 family.</text>
</comment>
<keyword evidence="8" id="KW-1185">Reference proteome</keyword>
<feature type="transmembrane region" description="Helical" evidence="6">
    <location>
        <begin position="6"/>
        <end position="27"/>
    </location>
</feature>
<evidence type="ECO:0000256" key="2">
    <source>
        <dbReference type="ARBA" id="ARBA00005179"/>
    </source>
</evidence>
<comment type="cofactor">
    <cofactor evidence="1">
        <name>heme</name>
        <dbReference type="ChEBI" id="CHEBI:30413"/>
    </cofactor>
</comment>
<accession>A0AAD7KAM5</accession>
<evidence type="ECO:0000256" key="3">
    <source>
        <dbReference type="ARBA" id="ARBA00010617"/>
    </source>
</evidence>
<dbReference type="EMBL" id="JARKIB010000006">
    <property type="protein sequence ID" value="KAJ7779115.1"/>
    <property type="molecule type" value="Genomic_DNA"/>
</dbReference>
<dbReference type="GO" id="GO:0004497">
    <property type="term" value="F:monooxygenase activity"/>
    <property type="evidence" value="ECO:0007669"/>
    <property type="project" value="InterPro"/>
</dbReference>
<dbReference type="Pfam" id="PF00067">
    <property type="entry name" value="p450"/>
    <property type="match status" value="1"/>
</dbReference>
<dbReference type="GO" id="GO:0016705">
    <property type="term" value="F:oxidoreductase activity, acting on paired donors, with incorporation or reduction of molecular oxygen"/>
    <property type="evidence" value="ECO:0007669"/>
    <property type="project" value="InterPro"/>
</dbReference>
<dbReference type="GO" id="GO:0020037">
    <property type="term" value="F:heme binding"/>
    <property type="evidence" value="ECO:0007669"/>
    <property type="project" value="InterPro"/>
</dbReference>
<name>A0AAD7KAM5_9AGAR</name>
<dbReference type="InterPro" id="IPR001128">
    <property type="entry name" value="Cyt_P450"/>
</dbReference>
<comment type="pathway">
    <text evidence="2">Secondary metabolite biosynthesis.</text>
</comment>
<evidence type="ECO:0000313" key="8">
    <source>
        <dbReference type="Proteomes" id="UP001215598"/>
    </source>
</evidence>
<keyword evidence="5" id="KW-0408">Iron</keyword>
<sequence>MFPLLNFLPLFGFASLAIILYALYNFLLHPLSGIPGLIGAKTGLWSWKSTRAVKLDMGWKLLELHRRYGTIVRIARNEASICDPGAISQIYSFKSPLQKTRFYESLSGLDGPTSISTVDNKHHGEMRRAESPAYSAKLFPNFEQNIDTCTNDLFNHFDRCIADGKGTMDLALILQLFAIDVVGELALSKSFELSATGRDTYQFLPILVKFLEMACLVGTQPMVAPILRRISKILPEPRSAKLLRGLVSSRIESRSREYKSQEIYSNHHDMFAQLLTTRNPDGSEYSLEQVRAAVGLILGAGSGELFRPGTM</sequence>
<gene>
    <name evidence="7" type="ORF">B0H16DRAFT_1878694</name>
</gene>
<reference evidence="7" key="1">
    <citation type="submission" date="2023-03" db="EMBL/GenBank/DDBJ databases">
        <title>Massive genome expansion in bonnet fungi (Mycena s.s.) driven by repeated elements and novel gene families across ecological guilds.</title>
        <authorList>
            <consortium name="Lawrence Berkeley National Laboratory"/>
            <person name="Harder C.B."/>
            <person name="Miyauchi S."/>
            <person name="Viragh M."/>
            <person name="Kuo A."/>
            <person name="Thoen E."/>
            <person name="Andreopoulos B."/>
            <person name="Lu D."/>
            <person name="Skrede I."/>
            <person name="Drula E."/>
            <person name="Henrissat B."/>
            <person name="Morin E."/>
            <person name="Kohler A."/>
            <person name="Barry K."/>
            <person name="LaButti K."/>
            <person name="Morin E."/>
            <person name="Salamov A."/>
            <person name="Lipzen A."/>
            <person name="Mereny Z."/>
            <person name="Hegedus B."/>
            <person name="Baldrian P."/>
            <person name="Stursova M."/>
            <person name="Weitz H."/>
            <person name="Taylor A."/>
            <person name="Grigoriev I.V."/>
            <person name="Nagy L.G."/>
            <person name="Martin F."/>
            <person name="Kauserud H."/>
        </authorList>
    </citation>
    <scope>NUCLEOTIDE SEQUENCE</scope>
    <source>
        <strain evidence="7">CBHHK182m</strain>
    </source>
</reference>
<dbReference type="GO" id="GO:0005506">
    <property type="term" value="F:iron ion binding"/>
    <property type="evidence" value="ECO:0007669"/>
    <property type="project" value="InterPro"/>
</dbReference>
<proteinExistence type="inferred from homology"/>
<keyword evidence="6" id="KW-1133">Transmembrane helix</keyword>
<evidence type="ECO:0000256" key="6">
    <source>
        <dbReference type="SAM" id="Phobius"/>
    </source>
</evidence>
<evidence type="ECO:0000313" key="7">
    <source>
        <dbReference type="EMBL" id="KAJ7779115.1"/>
    </source>
</evidence>
<evidence type="ECO:0000256" key="4">
    <source>
        <dbReference type="ARBA" id="ARBA00022723"/>
    </source>
</evidence>
<evidence type="ECO:0000256" key="5">
    <source>
        <dbReference type="ARBA" id="ARBA00023004"/>
    </source>
</evidence>
<evidence type="ECO:0000256" key="1">
    <source>
        <dbReference type="ARBA" id="ARBA00001971"/>
    </source>
</evidence>
<dbReference type="InterPro" id="IPR036396">
    <property type="entry name" value="Cyt_P450_sf"/>
</dbReference>
<dbReference type="AlphaFoldDB" id="A0AAD7KAM5"/>
<protein>
    <submittedName>
        <fullName evidence="7">Cytochrome P450</fullName>
    </submittedName>
</protein>